<dbReference type="KEGG" id="azm:DM194_19305"/>
<geneLocation type="plasmid" evidence="2 3">
    <name>unnamed7</name>
</geneLocation>
<keyword evidence="1" id="KW-1133">Transmembrane helix</keyword>
<accession>A0A2U9SAB7</accession>
<evidence type="ECO:0000313" key="3">
    <source>
        <dbReference type="Proteomes" id="UP000249605"/>
    </source>
</evidence>
<reference evidence="2 3" key="1">
    <citation type="submission" date="2018-06" db="EMBL/GenBank/DDBJ databases">
        <title>Complete genome sequencing of Azospirillum sp. M2T2B2.</title>
        <authorList>
            <person name="Heo J."/>
            <person name="Kim S.-J."/>
            <person name="Kwon S.-W."/>
            <person name="Anandham R."/>
        </authorList>
    </citation>
    <scope>NUCLEOTIDE SEQUENCE [LARGE SCALE GENOMIC DNA]</scope>
    <source>
        <strain evidence="2 3">M2T2B2</strain>
        <plasmid evidence="2 3">unnamed7</plasmid>
    </source>
</reference>
<keyword evidence="2" id="KW-0614">Plasmid</keyword>
<keyword evidence="3" id="KW-1185">Reference proteome</keyword>
<proteinExistence type="predicted"/>
<keyword evidence="1" id="KW-0472">Membrane</keyword>
<organism evidence="2 3">
    <name type="scientific">Azospirillum ramasamyi</name>
    <dbReference type="NCBI Taxonomy" id="682998"/>
    <lineage>
        <taxon>Bacteria</taxon>
        <taxon>Pseudomonadati</taxon>
        <taxon>Pseudomonadota</taxon>
        <taxon>Alphaproteobacteria</taxon>
        <taxon>Rhodospirillales</taxon>
        <taxon>Azospirillaceae</taxon>
        <taxon>Azospirillum</taxon>
    </lineage>
</organism>
<dbReference type="Proteomes" id="UP000249605">
    <property type="component" value="Plasmid unnamed7"/>
</dbReference>
<gene>
    <name evidence="2" type="ORF">DM194_19305</name>
</gene>
<name>A0A2U9SAB7_9PROT</name>
<sequence>MLPTTSSFFTGALAALYAVAGLFFLSFWKRTRDALFASFALAFALLAVNQTVLALGGLEREEQSWVYLLRLLAFLVIIAAIVRKNFEGRRRR</sequence>
<feature type="transmembrane region" description="Helical" evidence="1">
    <location>
        <begin position="6"/>
        <end position="28"/>
    </location>
</feature>
<keyword evidence="1" id="KW-0812">Transmembrane</keyword>
<evidence type="ECO:0000256" key="1">
    <source>
        <dbReference type="SAM" id="Phobius"/>
    </source>
</evidence>
<dbReference type="RefSeq" id="WP_111069164.1">
    <property type="nucleotide sequence ID" value="NZ_CP029831.1"/>
</dbReference>
<dbReference type="InterPro" id="IPR046027">
    <property type="entry name" value="DUF5985"/>
</dbReference>
<dbReference type="EMBL" id="CP029831">
    <property type="protein sequence ID" value="AWU96424.1"/>
    <property type="molecule type" value="Genomic_DNA"/>
</dbReference>
<feature type="transmembrane region" description="Helical" evidence="1">
    <location>
        <begin position="35"/>
        <end position="58"/>
    </location>
</feature>
<protein>
    <submittedName>
        <fullName evidence="2">Uncharacterized protein</fullName>
    </submittedName>
</protein>
<evidence type="ECO:0000313" key="2">
    <source>
        <dbReference type="EMBL" id="AWU96424.1"/>
    </source>
</evidence>
<dbReference type="AlphaFoldDB" id="A0A2U9SAB7"/>
<dbReference type="Pfam" id="PF19447">
    <property type="entry name" value="DUF5985"/>
    <property type="match status" value="1"/>
</dbReference>
<dbReference type="OrthoDB" id="7433565at2"/>
<feature type="transmembrane region" description="Helical" evidence="1">
    <location>
        <begin position="64"/>
        <end position="82"/>
    </location>
</feature>